<evidence type="ECO:0000313" key="3">
    <source>
        <dbReference type="Proteomes" id="UP001150266"/>
    </source>
</evidence>
<feature type="compositionally biased region" description="Low complexity" evidence="1">
    <location>
        <begin position="62"/>
        <end position="82"/>
    </location>
</feature>
<evidence type="ECO:0000313" key="2">
    <source>
        <dbReference type="EMBL" id="KAJ4473070.1"/>
    </source>
</evidence>
<dbReference type="EMBL" id="JAOTPV010000018">
    <property type="protein sequence ID" value="KAJ4473070.1"/>
    <property type="molecule type" value="Genomic_DNA"/>
</dbReference>
<reference evidence="2" key="1">
    <citation type="submission" date="2022-08" db="EMBL/GenBank/DDBJ databases">
        <title>A Global Phylogenomic Analysis of the Shiitake Genus Lentinula.</title>
        <authorList>
            <consortium name="DOE Joint Genome Institute"/>
            <person name="Sierra-Patev S."/>
            <person name="Min B."/>
            <person name="Naranjo-Ortiz M."/>
            <person name="Looney B."/>
            <person name="Konkel Z."/>
            <person name="Slot J.C."/>
            <person name="Sakamoto Y."/>
            <person name="Steenwyk J.L."/>
            <person name="Rokas A."/>
            <person name="Carro J."/>
            <person name="Camarero S."/>
            <person name="Ferreira P."/>
            <person name="Molpeceres G."/>
            <person name="Ruiz-Duenas F.J."/>
            <person name="Serrano A."/>
            <person name="Henrissat B."/>
            <person name="Drula E."/>
            <person name="Hughes K.W."/>
            <person name="Mata J.L."/>
            <person name="Ishikawa N.K."/>
            <person name="Vargas-Isla R."/>
            <person name="Ushijima S."/>
            <person name="Smith C.A."/>
            <person name="Ahrendt S."/>
            <person name="Andreopoulos W."/>
            <person name="He G."/>
            <person name="Labutti K."/>
            <person name="Lipzen A."/>
            <person name="Ng V."/>
            <person name="Riley R."/>
            <person name="Sandor L."/>
            <person name="Barry K."/>
            <person name="Martinez A.T."/>
            <person name="Xiao Y."/>
            <person name="Gibbons J.G."/>
            <person name="Terashima K."/>
            <person name="Grigoriev I.V."/>
            <person name="Hibbett D.S."/>
        </authorList>
    </citation>
    <scope>NUCLEOTIDE SEQUENCE</scope>
    <source>
        <strain evidence="2">JLM2183</strain>
    </source>
</reference>
<comment type="caution">
    <text evidence="2">The sequence shown here is derived from an EMBL/GenBank/DDBJ whole genome shotgun (WGS) entry which is preliminary data.</text>
</comment>
<name>A0A9W9A3I2_9AGAR</name>
<proteinExistence type="predicted"/>
<sequence>MTEIEIPPSPTTFTLAERMHQQLANTPSPLRGRLPVTTMEIPENIEEVEINKEVGPEKSGNPRDSGGSDPDSPGGPGVPCSSQIPSHSRSPVEWKEINYMLSYLSSSMKEWFKPDILDPNLFMMLAWTSSFVVLVKEWQDNFGIYNAQRKAEDKLGTLRMKESDNIQKYTFCFNTLVVSTNWDLHTLNWAYQYSLASVMTHYM</sequence>
<accession>A0A9W9A3I2</accession>
<dbReference type="OrthoDB" id="5552562at2759"/>
<dbReference type="AlphaFoldDB" id="A0A9W9A3I2"/>
<feature type="region of interest" description="Disordered" evidence="1">
    <location>
        <begin position="19"/>
        <end position="89"/>
    </location>
</feature>
<protein>
    <recommendedName>
        <fullName evidence="4">Retrotransposon gag domain-containing protein</fullName>
    </recommendedName>
</protein>
<evidence type="ECO:0008006" key="4">
    <source>
        <dbReference type="Google" id="ProtNLM"/>
    </source>
</evidence>
<gene>
    <name evidence="2" type="ORF">J3R30DRAFT_3708177</name>
</gene>
<evidence type="ECO:0000256" key="1">
    <source>
        <dbReference type="SAM" id="MobiDB-lite"/>
    </source>
</evidence>
<organism evidence="2 3">
    <name type="scientific">Lentinula aciculospora</name>
    <dbReference type="NCBI Taxonomy" id="153920"/>
    <lineage>
        <taxon>Eukaryota</taxon>
        <taxon>Fungi</taxon>
        <taxon>Dikarya</taxon>
        <taxon>Basidiomycota</taxon>
        <taxon>Agaricomycotina</taxon>
        <taxon>Agaricomycetes</taxon>
        <taxon>Agaricomycetidae</taxon>
        <taxon>Agaricales</taxon>
        <taxon>Marasmiineae</taxon>
        <taxon>Omphalotaceae</taxon>
        <taxon>Lentinula</taxon>
    </lineage>
</organism>
<dbReference type="Proteomes" id="UP001150266">
    <property type="component" value="Unassembled WGS sequence"/>
</dbReference>
<keyword evidence="3" id="KW-1185">Reference proteome</keyword>